<dbReference type="EMBL" id="VDCQ01000062">
    <property type="protein sequence ID" value="TNJ62271.1"/>
    <property type="molecule type" value="Genomic_DNA"/>
</dbReference>
<keyword evidence="3" id="KW-1185">Reference proteome</keyword>
<feature type="domain" description="NAD(P)-binding" evidence="1">
    <location>
        <begin position="17"/>
        <end position="132"/>
    </location>
</feature>
<comment type="caution">
    <text evidence="2">The sequence shown here is derived from an EMBL/GenBank/DDBJ whole genome shotgun (WGS) entry which is preliminary data.</text>
</comment>
<protein>
    <submittedName>
        <fullName evidence="2">NAD-dependent epimerase/dehydratase family protein</fullName>
    </submittedName>
</protein>
<dbReference type="Pfam" id="PF13460">
    <property type="entry name" value="NAD_binding_10"/>
    <property type="match status" value="1"/>
</dbReference>
<dbReference type="Proteomes" id="UP000307943">
    <property type="component" value="Unassembled WGS sequence"/>
</dbReference>
<dbReference type="PANTHER" id="PTHR14097">
    <property type="entry name" value="OXIDOREDUCTASE HTATIP2"/>
    <property type="match status" value="1"/>
</dbReference>
<dbReference type="InterPro" id="IPR036291">
    <property type="entry name" value="NAD(P)-bd_dom_sf"/>
</dbReference>
<dbReference type="InterPro" id="IPR016040">
    <property type="entry name" value="NAD(P)-bd_dom"/>
</dbReference>
<dbReference type="AlphaFoldDB" id="A0A5C4SZS6"/>
<dbReference type="OrthoDB" id="9798632at2"/>
<dbReference type="RefSeq" id="WP_139606197.1">
    <property type="nucleotide sequence ID" value="NZ_VDCQ01000062.1"/>
</dbReference>
<accession>A0A5C4SZS6</accession>
<dbReference type="PANTHER" id="PTHR14097:SF7">
    <property type="entry name" value="OXIDOREDUCTASE HTATIP2"/>
    <property type="match status" value="1"/>
</dbReference>
<organism evidence="2 3">
    <name type="scientific">Paenibacillus hemerocallicola</name>
    <dbReference type="NCBI Taxonomy" id="1172614"/>
    <lineage>
        <taxon>Bacteria</taxon>
        <taxon>Bacillati</taxon>
        <taxon>Bacillota</taxon>
        <taxon>Bacilli</taxon>
        <taxon>Bacillales</taxon>
        <taxon>Paenibacillaceae</taxon>
        <taxon>Paenibacillus</taxon>
    </lineage>
</organism>
<evidence type="ECO:0000313" key="2">
    <source>
        <dbReference type="EMBL" id="TNJ62271.1"/>
    </source>
</evidence>
<dbReference type="SUPFAM" id="SSF51735">
    <property type="entry name" value="NAD(P)-binding Rossmann-fold domains"/>
    <property type="match status" value="1"/>
</dbReference>
<evidence type="ECO:0000313" key="3">
    <source>
        <dbReference type="Proteomes" id="UP000307943"/>
    </source>
</evidence>
<reference evidence="2 3" key="1">
    <citation type="submission" date="2019-05" db="EMBL/GenBank/DDBJ databases">
        <title>We sequenced the genome of Paenibacillus hemerocallicola KCTC 33185 for further insight into its adaptation and study the phylogeny of Paenibacillus.</title>
        <authorList>
            <person name="Narsing Rao M.P."/>
        </authorList>
    </citation>
    <scope>NUCLEOTIDE SEQUENCE [LARGE SCALE GENOMIC DNA]</scope>
    <source>
        <strain evidence="2 3">KCTC 33185</strain>
    </source>
</reference>
<proteinExistence type="predicted"/>
<dbReference type="Gene3D" id="3.40.50.720">
    <property type="entry name" value="NAD(P)-binding Rossmann-like Domain"/>
    <property type="match status" value="1"/>
</dbReference>
<sequence>MKGTAAGGKGRTAIVAGATGLIGSELVKQLLEEPAYGEVIALTRREAMFPDSPKLAVVMTDWSRERLEAALAGKLEGADMFCALGTTIKIAKTRQQFKVVDYEYPVLLGSLAKQYGASRYIVVSSIGSDPRSIFFYSRVKGELEEKLRSYGFPGLYVFKPSLLLGERAEIRSGERLAERVGKAVSVLMAGSLRKYKPIAASKVAAGMIQAAKRGLSGVHTFEYDGITELGGKAIQEREARK</sequence>
<gene>
    <name evidence="2" type="ORF">FE784_31260</name>
</gene>
<evidence type="ECO:0000259" key="1">
    <source>
        <dbReference type="Pfam" id="PF13460"/>
    </source>
</evidence>
<name>A0A5C4SZS6_9BACL</name>